<reference evidence="4 5" key="1">
    <citation type="submission" date="2024-01" db="EMBL/GenBank/DDBJ databases">
        <title>Genome assemblies of Stephania.</title>
        <authorList>
            <person name="Yang L."/>
        </authorList>
    </citation>
    <scope>NUCLEOTIDE SEQUENCE [LARGE SCALE GENOMIC DNA]</scope>
    <source>
        <strain evidence="4">JXDWG</strain>
        <tissue evidence="4">Leaf</tissue>
    </source>
</reference>
<name>A0AAP0JEX4_9MAGN</name>
<evidence type="ECO:0000313" key="4">
    <source>
        <dbReference type="EMBL" id="KAK9132778.1"/>
    </source>
</evidence>
<dbReference type="InterPro" id="IPR011990">
    <property type="entry name" value="TPR-like_helical_dom_sf"/>
</dbReference>
<dbReference type="PANTHER" id="PTHR46128:SF73">
    <property type="entry name" value="CRIB DOMAIN-CONTAINING PROTEIN"/>
    <property type="match status" value="1"/>
</dbReference>
<feature type="repeat" description="PPR" evidence="3">
    <location>
        <begin position="29"/>
        <end position="59"/>
    </location>
</feature>
<dbReference type="PROSITE" id="PS51375">
    <property type="entry name" value="PPR"/>
    <property type="match status" value="3"/>
</dbReference>
<keyword evidence="5" id="KW-1185">Reference proteome</keyword>
<sequence length="124" mass="13814">MIMGYASSGKFDEAYKLLERQKEKGSIPSVVAYNSIINCLGKKGRVDEALRVFEEMKKDAEPNLSTYNSLIDMFCKARNLGSASEIQNGMEQVGLFPNILTVNIMVDRLCKAKKLDKLTTSLKA</sequence>
<evidence type="ECO:0000256" key="3">
    <source>
        <dbReference type="PROSITE-ProRule" id="PRU00708"/>
    </source>
</evidence>
<dbReference type="PANTHER" id="PTHR46128">
    <property type="entry name" value="MITOCHONDRIAL GROUP I INTRON SPLICING FACTOR CCM1"/>
    <property type="match status" value="1"/>
</dbReference>
<feature type="repeat" description="PPR" evidence="3">
    <location>
        <begin position="63"/>
        <end position="97"/>
    </location>
</feature>
<gene>
    <name evidence="4" type="ORF">Scep_012306</name>
</gene>
<dbReference type="Pfam" id="PF13041">
    <property type="entry name" value="PPR_2"/>
    <property type="match status" value="1"/>
</dbReference>
<protein>
    <recommendedName>
        <fullName evidence="6">Pentatricopeptide repeat-containing protein</fullName>
    </recommendedName>
</protein>
<dbReference type="Gene3D" id="1.25.40.10">
    <property type="entry name" value="Tetratricopeptide repeat domain"/>
    <property type="match status" value="2"/>
</dbReference>
<organism evidence="4 5">
    <name type="scientific">Stephania cephalantha</name>
    <dbReference type="NCBI Taxonomy" id="152367"/>
    <lineage>
        <taxon>Eukaryota</taxon>
        <taxon>Viridiplantae</taxon>
        <taxon>Streptophyta</taxon>
        <taxon>Embryophyta</taxon>
        <taxon>Tracheophyta</taxon>
        <taxon>Spermatophyta</taxon>
        <taxon>Magnoliopsida</taxon>
        <taxon>Ranunculales</taxon>
        <taxon>Menispermaceae</taxon>
        <taxon>Menispermoideae</taxon>
        <taxon>Cissampelideae</taxon>
        <taxon>Stephania</taxon>
    </lineage>
</organism>
<dbReference type="AlphaFoldDB" id="A0AAP0JEX4"/>
<evidence type="ECO:0000256" key="2">
    <source>
        <dbReference type="ARBA" id="ARBA00022737"/>
    </source>
</evidence>
<evidence type="ECO:0000256" key="1">
    <source>
        <dbReference type="ARBA" id="ARBA00007626"/>
    </source>
</evidence>
<dbReference type="NCBIfam" id="TIGR00756">
    <property type="entry name" value="PPR"/>
    <property type="match status" value="3"/>
</dbReference>
<dbReference type="SUPFAM" id="SSF48452">
    <property type="entry name" value="TPR-like"/>
    <property type="match status" value="1"/>
</dbReference>
<dbReference type="InterPro" id="IPR002885">
    <property type="entry name" value="PPR_rpt"/>
</dbReference>
<dbReference type="InterPro" id="IPR050872">
    <property type="entry name" value="PPR_P_subfamily"/>
</dbReference>
<evidence type="ECO:0000313" key="5">
    <source>
        <dbReference type="Proteomes" id="UP001419268"/>
    </source>
</evidence>
<dbReference type="EMBL" id="JBBNAG010000005">
    <property type="protein sequence ID" value="KAK9132778.1"/>
    <property type="molecule type" value="Genomic_DNA"/>
</dbReference>
<comment type="caution">
    <text evidence="4">The sequence shown here is derived from an EMBL/GenBank/DDBJ whole genome shotgun (WGS) entry which is preliminary data.</text>
</comment>
<dbReference type="Pfam" id="PF01535">
    <property type="entry name" value="PPR"/>
    <property type="match status" value="1"/>
</dbReference>
<comment type="similarity">
    <text evidence="1">Belongs to the PPR family. P subfamily.</text>
</comment>
<proteinExistence type="inferred from homology"/>
<accession>A0AAP0JEX4</accession>
<feature type="repeat" description="PPR" evidence="3">
    <location>
        <begin position="1"/>
        <end position="28"/>
    </location>
</feature>
<evidence type="ECO:0008006" key="6">
    <source>
        <dbReference type="Google" id="ProtNLM"/>
    </source>
</evidence>
<keyword evidence="2" id="KW-0677">Repeat</keyword>
<dbReference type="Proteomes" id="UP001419268">
    <property type="component" value="Unassembled WGS sequence"/>
</dbReference>